<dbReference type="AlphaFoldDB" id="A0AAW4L0L9"/>
<evidence type="ECO:0000313" key="3">
    <source>
        <dbReference type="Proteomes" id="UP000811899"/>
    </source>
</evidence>
<dbReference type="PROSITE" id="PS50846">
    <property type="entry name" value="HMA_2"/>
    <property type="match status" value="1"/>
</dbReference>
<reference evidence="2 3" key="1">
    <citation type="submission" date="2021-05" db="EMBL/GenBank/DDBJ databases">
        <title>The draft genome of Geobacter pelophilus DSM 12255.</title>
        <authorList>
            <person name="Xu Z."/>
            <person name="Masuda Y."/>
            <person name="Itoh H."/>
            <person name="Senoo K."/>
        </authorList>
    </citation>
    <scope>NUCLEOTIDE SEQUENCE [LARGE SCALE GENOMIC DNA]</scope>
    <source>
        <strain evidence="2 3">DSM 12255</strain>
    </source>
</reference>
<dbReference type="Gene3D" id="3.30.70.100">
    <property type="match status" value="1"/>
</dbReference>
<organism evidence="2 3">
    <name type="scientific">Geoanaerobacter pelophilus</name>
    <dbReference type="NCBI Taxonomy" id="60036"/>
    <lineage>
        <taxon>Bacteria</taxon>
        <taxon>Pseudomonadati</taxon>
        <taxon>Thermodesulfobacteriota</taxon>
        <taxon>Desulfuromonadia</taxon>
        <taxon>Geobacterales</taxon>
        <taxon>Geobacteraceae</taxon>
        <taxon>Geoanaerobacter</taxon>
    </lineage>
</organism>
<dbReference type="InterPro" id="IPR006121">
    <property type="entry name" value="HMA_dom"/>
</dbReference>
<proteinExistence type="predicted"/>
<comment type="caution">
    <text evidence="2">The sequence shown here is derived from an EMBL/GenBank/DDBJ whole genome shotgun (WGS) entry which is preliminary data.</text>
</comment>
<gene>
    <name evidence="2" type="ORF">KI809_09890</name>
</gene>
<feature type="domain" description="HMA" evidence="1">
    <location>
        <begin position="33"/>
        <end position="99"/>
    </location>
</feature>
<dbReference type="Pfam" id="PF00403">
    <property type="entry name" value="HMA"/>
    <property type="match status" value="1"/>
</dbReference>
<name>A0AAW4L0L9_9BACT</name>
<dbReference type="Proteomes" id="UP000811899">
    <property type="component" value="Unassembled WGS sequence"/>
</dbReference>
<protein>
    <submittedName>
        <fullName evidence="2">Heavy-metal-associated domain-containing protein</fullName>
    </submittedName>
</protein>
<evidence type="ECO:0000259" key="1">
    <source>
        <dbReference type="PROSITE" id="PS50846"/>
    </source>
</evidence>
<dbReference type="RefSeq" id="WP_214171366.1">
    <property type="nucleotide sequence ID" value="NZ_JAHCVJ010000003.1"/>
</dbReference>
<keyword evidence="3" id="KW-1185">Reference proteome</keyword>
<sequence>MTQCAGKIFAILGATVALVLFGLVLQFDAAANAVAVFQIQGIESARSAAAVNKALSETGGISSVRIDPTKGIALAVFDARAVDPRSVAEAMNRRGFPCQIVDLMTMKEYKTLASGGAGCSTGGCGDCSKSK</sequence>
<dbReference type="SUPFAM" id="SSF55008">
    <property type="entry name" value="HMA, heavy metal-associated domain"/>
    <property type="match status" value="1"/>
</dbReference>
<dbReference type="EMBL" id="JAHCVJ010000003">
    <property type="protein sequence ID" value="MBT0664609.1"/>
    <property type="molecule type" value="Genomic_DNA"/>
</dbReference>
<evidence type="ECO:0000313" key="2">
    <source>
        <dbReference type="EMBL" id="MBT0664609.1"/>
    </source>
</evidence>
<dbReference type="InterPro" id="IPR036163">
    <property type="entry name" value="HMA_dom_sf"/>
</dbReference>
<dbReference type="GO" id="GO:0046872">
    <property type="term" value="F:metal ion binding"/>
    <property type="evidence" value="ECO:0007669"/>
    <property type="project" value="InterPro"/>
</dbReference>
<accession>A0AAW4L0L9</accession>